<accession>A0ABT4VU90</accession>
<evidence type="ECO:0008006" key="5">
    <source>
        <dbReference type="Google" id="ProtNLM"/>
    </source>
</evidence>
<keyword evidence="4" id="KW-1185">Reference proteome</keyword>
<name>A0ABT4VU90_9HYPH</name>
<evidence type="ECO:0000313" key="3">
    <source>
        <dbReference type="EMBL" id="MDA4848282.1"/>
    </source>
</evidence>
<keyword evidence="2" id="KW-1133">Transmembrane helix</keyword>
<evidence type="ECO:0000313" key="4">
    <source>
        <dbReference type="Proteomes" id="UP001148313"/>
    </source>
</evidence>
<sequence>MYNTDLPTRAELPSSARLWRSTIIAFVAAIAILITIVLPSEYGIDPTRIGRILGLTEMGAIKMQLSAEAEADRRSATQARVPVPDTQAVPAPQGGNAEIEMRLSAIEQRIDEIALLLYSGVQAPVGQSAPEQQAEQTQEQSALAVPASRPEETAPVNAWADEVSFTLQPGEGIELKLVMQEGAVAEFEWTANGAVLNYDTHGDGGGNKISYEKGRGVAEQTGSITAAFAGNHGWFWRNRTDQPVTLTLRTRGDYSELKRTV</sequence>
<feature type="region of interest" description="Disordered" evidence="1">
    <location>
        <begin position="69"/>
        <end position="93"/>
    </location>
</feature>
<comment type="caution">
    <text evidence="3">The sequence shown here is derived from an EMBL/GenBank/DDBJ whole genome shotgun (WGS) entry which is preliminary data.</text>
</comment>
<organism evidence="3 4">
    <name type="scientific">Hoeflea poritis</name>
    <dbReference type="NCBI Taxonomy" id="2993659"/>
    <lineage>
        <taxon>Bacteria</taxon>
        <taxon>Pseudomonadati</taxon>
        <taxon>Pseudomonadota</taxon>
        <taxon>Alphaproteobacteria</taxon>
        <taxon>Hyphomicrobiales</taxon>
        <taxon>Rhizobiaceae</taxon>
        <taxon>Hoeflea</taxon>
    </lineage>
</organism>
<keyword evidence="2" id="KW-0472">Membrane</keyword>
<feature type="compositionally biased region" description="Low complexity" evidence="1">
    <location>
        <begin position="127"/>
        <end position="142"/>
    </location>
</feature>
<keyword evidence="2" id="KW-0812">Transmembrane</keyword>
<dbReference type="EMBL" id="JAPJZH010000021">
    <property type="protein sequence ID" value="MDA4848282.1"/>
    <property type="molecule type" value="Genomic_DNA"/>
</dbReference>
<dbReference type="Proteomes" id="UP001148313">
    <property type="component" value="Unassembled WGS sequence"/>
</dbReference>
<feature type="region of interest" description="Disordered" evidence="1">
    <location>
        <begin position="127"/>
        <end position="149"/>
    </location>
</feature>
<protein>
    <recommendedName>
        <fullName evidence="5">Transmembrane anchor protein</fullName>
    </recommendedName>
</protein>
<proteinExistence type="predicted"/>
<evidence type="ECO:0000256" key="2">
    <source>
        <dbReference type="SAM" id="Phobius"/>
    </source>
</evidence>
<reference evidence="3" key="1">
    <citation type="submission" date="2022-11" db="EMBL/GenBank/DDBJ databases">
        <title>Hoeflea poritis sp. nov., isolated from scleractinian coral Porites lutea.</title>
        <authorList>
            <person name="Zhang G."/>
            <person name="Wei Q."/>
            <person name="Cai L."/>
        </authorList>
    </citation>
    <scope>NUCLEOTIDE SEQUENCE</scope>
    <source>
        <strain evidence="3">E7-10</strain>
    </source>
</reference>
<feature type="transmembrane region" description="Helical" evidence="2">
    <location>
        <begin position="18"/>
        <end position="38"/>
    </location>
</feature>
<evidence type="ECO:0000256" key="1">
    <source>
        <dbReference type="SAM" id="MobiDB-lite"/>
    </source>
</evidence>
<gene>
    <name evidence="3" type="ORF">OOZ53_23195</name>
</gene>
<dbReference type="RefSeq" id="WP_271092140.1">
    <property type="nucleotide sequence ID" value="NZ_JAPJZH010000021.1"/>
</dbReference>